<proteinExistence type="predicted"/>
<keyword evidence="3" id="KW-1185">Reference proteome</keyword>
<dbReference type="EMBL" id="VSWC01000184">
    <property type="protein sequence ID" value="KAA1067889.1"/>
    <property type="molecule type" value="Genomic_DNA"/>
</dbReference>
<sequence>MFATTFGAEPWVMILFQPADDCCRALASKLGSSSSQVVDHENQGQGKCNS</sequence>
<dbReference type="AlphaFoldDB" id="A0A5B0LUY1"/>
<protein>
    <submittedName>
        <fullName evidence="2">Uncharacterized protein</fullName>
    </submittedName>
</protein>
<accession>A0A5B0LUY1</accession>
<gene>
    <name evidence="2" type="ORF">PGT21_020835</name>
</gene>
<evidence type="ECO:0000256" key="1">
    <source>
        <dbReference type="SAM" id="MobiDB-lite"/>
    </source>
</evidence>
<dbReference type="Proteomes" id="UP000324748">
    <property type="component" value="Unassembled WGS sequence"/>
</dbReference>
<evidence type="ECO:0000313" key="3">
    <source>
        <dbReference type="Proteomes" id="UP000324748"/>
    </source>
</evidence>
<name>A0A5B0LUY1_PUCGR</name>
<reference evidence="2 3" key="1">
    <citation type="submission" date="2019-05" db="EMBL/GenBank/DDBJ databases">
        <title>Emergence of the Ug99 lineage of the wheat stem rust pathogen through somatic hybridization.</title>
        <authorList>
            <person name="Li F."/>
            <person name="Upadhyaya N.M."/>
            <person name="Sperschneider J."/>
            <person name="Matny O."/>
            <person name="Nguyen-Phuc H."/>
            <person name="Mago R."/>
            <person name="Raley C."/>
            <person name="Miller M.E."/>
            <person name="Silverstein K.A.T."/>
            <person name="Henningsen E."/>
            <person name="Hirsch C.D."/>
            <person name="Visser B."/>
            <person name="Pretorius Z.A."/>
            <person name="Steffenson B.J."/>
            <person name="Schwessinger B."/>
            <person name="Dodds P.N."/>
            <person name="Figueroa M."/>
        </authorList>
    </citation>
    <scope>NUCLEOTIDE SEQUENCE [LARGE SCALE GENOMIC DNA]</scope>
    <source>
        <strain evidence="2">21-0</strain>
    </source>
</reference>
<organism evidence="2 3">
    <name type="scientific">Puccinia graminis f. sp. tritici</name>
    <dbReference type="NCBI Taxonomy" id="56615"/>
    <lineage>
        <taxon>Eukaryota</taxon>
        <taxon>Fungi</taxon>
        <taxon>Dikarya</taxon>
        <taxon>Basidiomycota</taxon>
        <taxon>Pucciniomycotina</taxon>
        <taxon>Pucciniomycetes</taxon>
        <taxon>Pucciniales</taxon>
        <taxon>Pucciniaceae</taxon>
        <taxon>Puccinia</taxon>
    </lineage>
</organism>
<feature type="region of interest" description="Disordered" evidence="1">
    <location>
        <begin position="30"/>
        <end position="50"/>
    </location>
</feature>
<evidence type="ECO:0000313" key="2">
    <source>
        <dbReference type="EMBL" id="KAA1067889.1"/>
    </source>
</evidence>
<comment type="caution">
    <text evidence="2">The sequence shown here is derived from an EMBL/GenBank/DDBJ whole genome shotgun (WGS) entry which is preliminary data.</text>
</comment>